<dbReference type="InterPro" id="IPR050951">
    <property type="entry name" value="Retrovirus_Pol_polyprotein"/>
</dbReference>
<dbReference type="AlphaFoldDB" id="A0A085MUL3"/>
<dbReference type="Gene3D" id="3.30.70.270">
    <property type="match status" value="1"/>
</dbReference>
<dbReference type="EMBL" id="KL367643">
    <property type="protein sequence ID" value="KFD60909.1"/>
    <property type="molecule type" value="Genomic_DNA"/>
</dbReference>
<dbReference type="InterPro" id="IPR012337">
    <property type="entry name" value="RNaseH-like_sf"/>
</dbReference>
<gene>
    <name evidence="3" type="ORF">M514_26898</name>
</gene>
<dbReference type="PANTHER" id="PTHR37984:SF5">
    <property type="entry name" value="PROTEIN NYNRIN-LIKE"/>
    <property type="match status" value="1"/>
</dbReference>
<evidence type="ECO:0000313" key="3">
    <source>
        <dbReference type="EMBL" id="KFD60909.1"/>
    </source>
</evidence>
<dbReference type="InterPro" id="IPR001584">
    <property type="entry name" value="Integrase_cat-core"/>
</dbReference>
<dbReference type="SUPFAM" id="SSF53098">
    <property type="entry name" value="Ribonuclease H-like"/>
    <property type="match status" value="1"/>
</dbReference>
<dbReference type="PROSITE" id="PS50994">
    <property type="entry name" value="INTEGRASE"/>
    <property type="match status" value="1"/>
</dbReference>
<protein>
    <recommendedName>
        <fullName evidence="2">Integrase catalytic domain-containing protein</fullName>
    </recommendedName>
</protein>
<dbReference type="InterPro" id="IPR002156">
    <property type="entry name" value="RNaseH_domain"/>
</dbReference>
<dbReference type="GO" id="GO:0003964">
    <property type="term" value="F:RNA-directed DNA polymerase activity"/>
    <property type="evidence" value="ECO:0007669"/>
    <property type="project" value="UniProtKB-EC"/>
</dbReference>
<evidence type="ECO:0000256" key="1">
    <source>
        <dbReference type="SAM" id="MobiDB-lite"/>
    </source>
</evidence>
<dbReference type="Pfam" id="PF00665">
    <property type="entry name" value="rve"/>
    <property type="match status" value="1"/>
</dbReference>
<feature type="domain" description="Integrase catalytic" evidence="2">
    <location>
        <begin position="664"/>
        <end position="779"/>
    </location>
</feature>
<feature type="region of interest" description="Disordered" evidence="1">
    <location>
        <begin position="887"/>
        <end position="907"/>
    </location>
</feature>
<name>A0A085MUL3_9BILA</name>
<dbReference type="GO" id="GO:0003676">
    <property type="term" value="F:nucleic acid binding"/>
    <property type="evidence" value="ECO:0007669"/>
    <property type="project" value="InterPro"/>
</dbReference>
<dbReference type="SUPFAM" id="SSF56672">
    <property type="entry name" value="DNA/RNA polymerases"/>
    <property type="match status" value="1"/>
</dbReference>
<reference evidence="3" key="1">
    <citation type="journal article" date="2014" name="Nat. Genet.">
        <title>Genome and transcriptome of the porcine whipworm Trichuris suis.</title>
        <authorList>
            <person name="Jex A.R."/>
            <person name="Nejsum P."/>
            <person name="Schwarz E.M."/>
            <person name="Hu L."/>
            <person name="Young N.D."/>
            <person name="Hall R.S."/>
            <person name="Korhonen P.K."/>
            <person name="Liao S."/>
            <person name="Thamsborg S."/>
            <person name="Xia J."/>
            <person name="Xu P."/>
            <person name="Wang S."/>
            <person name="Scheerlinck J.P."/>
            <person name="Hofmann A."/>
            <person name="Sternberg P.W."/>
            <person name="Wang J."/>
            <person name="Gasser R.B."/>
        </authorList>
    </citation>
    <scope>NUCLEOTIDE SEQUENCE [LARGE SCALE GENOMIC DNA]</scope>
    <source>
        <strain evidence="3">DCEP-RM93F</strain>
    </source>
</reference>
<dbReference type="Pfam" id="PF23088">
    <property type="entry name" value="DUF7047"/>
    <property type="match status" value="1"/>
</dbReference>
<dbReference type="PANTHER" id="PTHR37984">
    <property type="entry name" value="PROTEIN CBG26694"/>
    <property type="match status" value="1"/>
</dbReference>
<dbReference type="GO" id="GO:0042575">
    <property type="term" value="C:DNA polymerase complex"/>
    <property type="evidence" value="ECO:0007669"/>
    <property type="project" value="UniProtKB-ARBA"/>
</dbReference>
<evidence type="ECO:0000259" key="2">
    <source>
        <dbReference type="PROSITE" id="PS50994"/>
    </source>
</evidence>
<dbReference type="GO" id="GO:0015074">
    <property type="term" value="P:DNA integration"/>
    <property type="evidence" value="ECO:0007669"/>
    <property type="project" value="InterPro"/>
</dbReference>
<dbReference type="InterPro" id="IPR043128">
    <property type="entry name" value="Rev_trsase/Diguanyl_cyclase"/>
</dbReference>
<dbReference type="InterPro" id="IPR043502">
    <property type="entry name" value="DNA/RNA_pol_sf"/>
</dbReference>
<dbReference type="Gene3D" id="3.10.10.10">
    <property type="entry name" value="HIV Type 1 Reverse Transcriptase, subunit A, domain 1"/>
    <property type="match status" value="1"/>
</dbReference>
<accession>A0A085MUL3</accession>
<dbReference type="Pfam" id="PF13456">
    <property type="entry name" value="RVT_3"/>
    <property type="match status" value="1"/>
</dbReference>
<dbReference type="InterPro" id="IPR036397">
    <property type="entry name" value="RNaseH_sf"/>
</dbReference>
<dbReference type="GO" id="GO:0004523">
    <property type="term" value="F:RNA-DNA hybrid ribonuclease activity"/>
    <property type="evidence" value="ECO:0007669"/>
    <property type="project" value="InterPro"/>
</dbReference>
<organism evidence="3">
    <name type="scientific">Trichuris suis</name>
    <name type="common">pig whipworm</name>
    <dbReference type="NCBI Taxonomy" id="68888"/>
    <lineage>
        <taxon>Eukaryota</taxon>
        <taxon>Metazoa</taxon>
        <taxon>Ecdysozoa</taxon>
        <taxon>Nematoda</taxon>
        <taxon>Enoplea</taxon>
        <taxon>Dorylaimia</taxon>
        <taxon>Trichinellida</taxon>
        <taxon>Trichuridae</taxon>
        <taxon>Trichuris</taxon>
    </lineage>
</organism>
<dbReference type="Gene3D" id="3.30.420.10">
    <property type="entry name" value="Ribonuclease H-like superfamily/Ribonuclease H"/>
    <property type="match status" value="2"/>
</dbReference>
<proteinExistence type="predicted"/>
<dbReference type="InterPro" id="IPR055475">
    <property type="entry name" value="DUF7047"/>
</dbReference>
<sequence length="969" mass="108070">MDRALPTVQMRINGKERRVLVDTGCTKCIAHESCRKRWRRKPVGMTALNGRALLGQGIGTVWLQPTKNLTAKVDVVPSKTAGIRLHCRNERMNGVKALGGVLVDSRGRARFGPSEGTAGAAKEVDITLEEPDFIVTFDHAKQSWTIAWKWRNGKGPDVLKNVVREYPPMTEARGLYEEELRTWIEQGWLVPYAESKYGPAKGLIPLMAVVQRSKKKVRPVMDFRELNAHIETFTAHADVCADKLRQWRRQGVNLAMVDLNKDYLQIHVDETLWPYQTVVFMGRRYCLTRMGFGLNVAPLVMTTLLNHVLSLDPDVRKGTSAYIDDILVNEDIVSAHRVQRHLARYGLTCKAPERVTDGTRILGLRVWGERGRLEWARGGEIPSMPSKPTRRTIFSYCGELVGHYPVCGWQLLWPKERPTRIRPAGTTWSAVVSSWGCCARLMLGSGLMIPFAGVETLPGRIWVDASGIAIGVAVEIGGSIVEDATWLHPNDACHINKAELDAVIRGLNLALAWGLKAVELMTDSATVHRWVFDGISGKAGLKTKAAGEMLIRRRIDTILSLVQEYDLHLKVTLVKSAESRADALTRVPRDWLKLREAAAPAECALDVDSDVERRTAEVHHTAGHPGIRRTLYFVRRSEPTVTRRQVKSVVANCEACQSIDPSPIRWKPGSLSVEVWQRLAMDVTHCGGQAYLTLIDSGPSRFTVWCPLKHHSSAAVVDQLEAVFYERGAPEEILADNDTAFRSRLFTQLAAKWDVHLRYQCAHVPSGNGIVERCHRTVKVIAARKRCPVAEAVHLYNITPRNGCDPETAPVNMLYAYRIRLRGVNRPVREKPHEHCSCDIGDCVWVKPPATRCNSRYQRGVVIGIVSEHAVEVDGIPRHIRDLRRRAPSENSAGECTTEGPESGPIMALPARLPTVIKTMWTAATADTRTNGIQQRDDGAKTMATLTSEEADVRRPSRTGIGRQCILCD</sequence>
<dbReference type="Proteomes" id="UP000030758">
    <property type="component" value="Unassembled WGS sequence"/>
</dbReference>